<keyword evidence="6" id="KW-1185">Reference proteome</keyword>
<dbReference type="InterPro" id="IPR036388">
    <property type="entry name" value="WH-like_DNA-bd_sf"/>
</dbReference>
<evidence type="ECO:0000313" key="5">
    <source>
        <dbReference type="EMBL" id="MBB2957727.1"/>
    </source>
</evidence>
<evidence type="ECO:0000259" key="4">
    <source>
        <dbReference type="PROSITE" id="PS50995"/>
    </source>
</evidence>
<evidence type="ECO:0000256" key="1">
    <source>
        <dbReference type="ARBA" id="ARBA00023015"/>
    </source>
</evidence>
<dbReference type="PANTHER" id="PTHR42756">
    <property type="entry name" value="TRANSCRIPTIONAL REGULATOR, MARR"/>
    <property type="match status" value="1"/>
</dbReference>
<dbReference type="Gene3D" id="1.10.10.10">
    <property type="entry name" value="Winged helix-like DNA-binding domain superfamily/Winged helix DNA-binding domain"/>
    <property type="match status" value="1"/>
</dbReference>
<feature type="domain" description="HTH marR-type" evidence="4">
    <location>
        <begin position="17"/>
        <end position="146"/>
    </location>
</feature>
<protein>
    <submittedName>
        <fullName evidence="5">DNA-binding MarR family transcriptional regulator</fullName>
    </submittedName>
</protein>
<dbReference type="AlphaFoldDB" id="A0A7W4UNI9"/>
<dbReference type="SUPFAM" id="SSF46785">
    <property type="entry name" value="Winged helix' DNA-binding domain"/>
    <property type="match status" value="1"/>
</dbReference>
<reference evidence="5 6" key="1">
    <citation type="submission" date="2020-08" db="EMBL/GenBank/DDBJ databases">
        <title>Sequencing the genomes of 1000 actinobacteria strains.</title>
        <authorList>
            <person name="Klenk H.-P."/>
        </authorList>
    </citation>
    <scope>NUCLEOTIDE SEQUENCE [LARGE SCALE GENOMIC DNA]</scope>
    <source>
        <strain evidence="5 6">DSM 20419</strain>
    </source>
</reference>
<evidence type="ECO:0000256" key="3">
    <source>
        <dbReference type="ARBA" id="ARBA00023163"/>
    </source>
</evidence>
<evidence type="ECO:0000256" key="2">
    <source>
        <dbReference type="ARBA" id="ARBA00023125"/>
    </source>
</evidence>
<dbReference type="EMBL" id="JACHWJ010000002">
    <property type="protein sequence ID" value="MBB2957727.1"/>
    <property type="molecule type" value="Genomic_DNA"/>
</dbReference>
<accession>A0A7W4UNI9</accession>
<dbReference type="Proteomes" id="UP000545286">
    <property type="component" value="Unassembled WGS sequence"/>
</dbReference>
<gene>
    <name evidence="5" type="ORF">FHX72_001864</name>
</gene>
<sequence length="157" mass="17418">MQSGDERGRAFPRVHESTALLREILTISDEYEVVVAKELEVNHTDLVAMQHLISSGHLTPSDIARRLGITTAAVTVVVDRLVKAGHVRREPNPNDRRGVLVVPDEDSTAKARGLLAPMIMDIDSVAQDFDEAEREVIVRYLEGVVASYREHLDPSAR</sequence>
<keyword evidence="3" id="KW-0804">Transcription</keyword>
<dbReference type="Pfam" id="PF12802">
    <property type="entry name" value="MarR_2"/>
    <property type="match status" value="1"/>
</dbReference>
<name>A0A7W4UNI9_9MICO</name>
<dbReference type="PANTHER" id="PTHR42756:SF1">
    <property type="entry name" value="TRANSCRIPTIONAL REPRESSOR OF EMRAB OPERON"/>
    <property type="match status" value="1"/>
</dbReference>
<dbReference type="OrthoDB" id="162531at2"/>
<dbReference type="RefSeq" id="WP_082805565.1">
    <property type="nucleotide sequence ID" value="NZ_CZJY01000043.1"/>
</dbReference>
<keyword evidence="2 5" id="KW-0238">DNA-binding</keyword>
<dbReference type="InterPro" id="IPR036390">
    <property type="entry name" value="WH_DNA-bd_sf"/>
</dbReference>
<dbReference type="GO" id="GO:0003677">
    <property type="term" value="F:DNA binding"/>
    <property type="evidence" value="ECO:0007669"/>
    <property type="project" value="UniProtKB-KW"/>
</dbReference>
<evidence type="ECO:0000313" key="6">
    <source>
        <dbReference type="Proteomes" id="UP000545286"/>
    </source>
</evidence>
<dbReference type="PROSITE" id="PS50995">
    <property type="entry name" value="HTH_MARR_2"/>
    <property type="match status" value="1"/>
</dbReference>
<dbReference type="InterPro" id="IPR000835">
    <property type="entry name" value="HTH_MarR-typ"/>
</dbReference>
<dbReference type="GO" id="GO:0003700">
    <property type="term" value="F:DNA-binding transcription factor activity"/>
    <property type="evidence" value="ECO:0007669"/>
    <property type="project" value="InterPro"/>
</dbReference>
<dbReference type="SMART" id="SM00347">
    <property type="entry name" value="HTH_MARR"/>
    <property type="match status" value="1"/>
</dbReference>
<dbReference type="PRINTS" id="PR00598">
    <property type="entry name" value="HTHMARR"/>
</dbReference>
<proteinExistence type="predicted"/>
<organism evidence="5 6">
    <name type="scientific">Pseudoclavibacter helvolus</name>
    <dbReference type="NCBI Taxonomy" id="255205"/>
    <lineage>
        <taxon>Bacteria</taxon>
        <taxon>Bacillati</taxon>
        <taxon>Actinomycetota</taxon>
        <taxon>Actinomycetes</taxon>
        <taxon>Micrococcales</taxon>
        <taxon>Microbacteriaceae</taxon>
        <taxon>Pseudoclavibacter</taxon>
    </lineage>
</organism>
<comment type="caution">
    <text evidence="5">The sequence shown here is derived from an EMBL/GenBank/DDBJ whole genome shotgun (WGS) entry which is preliminary data.</text>
</comment>
<keyword evidence="1" id="KW-0805">Transcription regulation</keyword>